<dbReference type="AlphaFoldDB" id="A0A9D1UZ66"/>
<gene>
    <name evidence="2" type="ORF">H9863_03105</name>
</gene>
<name>A0A9D1UZ66_9BACT</name>
<accession>A0A9D1UZ66</accession>
<comment type="caution">
    <text evidence="2">The sequence shown here is derived from an EMBL/GenBank/DDBJ whole genome shotgun (WGS) entry which is preliminary data.</text>
</comment>
<dbReference type="EMBL" id="DXFT01000061">
    <property type="protein sequence ID" value="HIX03091.1"/>
    <property type="molecule type" value="Genomic_DNA"/>
</dbReference>
<reference evidence="2" key="1">
    <citation type="journal article" date="2021" name="PeerJ">
        <title>Extensive microbial diversity within the chicken gut microbiome revealed by metagenomics and culture.</title>
        <authorList>
            <person name="Gilroy R."/>
            <person name="Ravi A."/>
            <person name="Getino M."/>
            <person name="Pursley I."/>
            <person name="Horton D.L."/>
            <person name="Alikhan N.F."/>
            <person name="Baker D."/>
            <person name="Gharbi K."/>
            <person name="Hall N."/>
            <person name="Watson M."/>
            <person name="Adriaenssens E.M."/>
            <person name="Foster-Nyarko E."/>
            <person name="Jarju S."/>
            <person name="Secka A."/>
            <person name="Antonio M."/>
            <person name="Oren A."/>
            <person name="Chaudhuri R.R."/>
            <person name="La Ragione R."/>
            <person name="Hildebrand F."/>
            <person name="Pallen M.J."/>
        </authorList>
    </citation>
    <scope>NUCLEOTIDE SEQUENCE</scope>
    <source>
        <strain evidence="2">23274</strain>
    </source>
</reference>
<feature type="region of interest" description="Disordered" evidence="1">
    <location>
        <begin position="1"/>
        <end position="55"/>
    </location>
</feature>
<evidence type="ECO:0000256" key="1">
    <source>
        <dbReference type="SAM" id="MobiDB-lite"/>
    </source>
</evidence>
<feature type="compositionally biased region" description="Polar residues" evidence="1">
    <location>
        <begin position="20"/>
        <end position="33"/>
    </location>
</feature>
<reference evidence="2" key="2">
    <citation type="submission" date="2021-04" db="EMBL/GenBank/DDBJ databases">
        <authorList>
            <person name="Gilroy R."/>
        </authorList>
    </citation>
    <scope>NUCLEOTIDE SEQUENCE</scope>
    <source>
        <strain evidence="2">23274</strain>
    </source>
</reference>
<proteinExistence type="predicted"/>
<sequence length="71" mass="7340">MPAGREQGDYRHGIGFAVGGTTTKASGGSQGNTPFAPGRRQADPAQNPPAGAIRMPSQCYDGAHLCKVIRT</sequence>
<organism evidence="2 3">
    <name type="scientific">Candidatus Odoribacter faecigallinarum</name>
    <dbReference type="NCBI Taxonomy" id="2838706"/>
    <lineage>
        <taxon>Bacteria</taxon>
        <taxon>Pseudomonadati</taxon>
        <taxon>Bacteroidota</taxon>
        <taxon>Bacteroidia</taxon>
        <taxon>Bacteroidales</taxon>
        <taxon>Odoribacteraceae</taxon>
        <taxon>Odoribacter</taxon>
    </lineage>
</organism>
<protein>
    <submittedName>
        <fullName evidence="2">Uncharacterized protein</fullName>
    </submittedName>
</protein>
<evidence type="ECO:0000313" key="3">
    <source>
        <dbReference type="Proteomes" id="UP000824202"/>
    </source>
</evidence>
<dbReference type="Proteomes" id="UP000824202">
    <property type="component" value="Unassembled WGS sequence"/>
</dbReference>
<evidence type="ECO:0000313" key="2">
    <source>
        <dbReference type="EMBL" id="HIX03091.1"/>
    </source>
</evidence>
<feature type="compositionally biased region" description="Basic and acidic residues" evidence="1">
    <location>
        <begin position="1"/>
        <end position="12"/>
    </location>
</feature>